<dbReference type="AlphaFoldDB" id="A0AAD5D3G3"/>
<organism evidence="1 2">
    <name type="scientific">Ambrosia artemisiifolia</name>
    <name type="common">Common ragweed</name>
    <dbReference type="NCBI Taxonomy" id="4212"/>
    <lineage>
        <taxon>Eukaryota</taxon>
        <taxon>Viridiplantae</taxon>
        <taxon>Streptophyta</taxon>
        <taxon>Embryophyta</taxon>
        <taxon>Tracheophyta</taxon>
        <taxon>Spermatophyta</taxon>
        <taxon>Magnoliopsida</taxon>
        <taxon>eudicotyledons</taxon>
        <taxon>Gunneridae</taxon>
        <taxon>Pentapetalae</taxon>
        <taxon>asterids</taxon>
        <taxon>campanulids</taxon>
        <taxon>Asterales</taxon>
        <taxon>Asteraceae</taxon>
        <taxon>Asteroideae</taxon>
        <taxon>Heliantheae alliance</taxon>
        <taxon>Heliantheae</taxon>
        <taxon>Ambrosia</taxon>
    </lineage>
</organism>
<dbReference type="Proteomes" id="UP001206925">
    <property type="component" value="Unassembled WGS sequence"/>
</dbReference>
<evidence type="ECO:0000313" key="2">
    <source>
        <dbReference type="Proteomes" id="UP001206925"/>
    </source>
</evidence>
<sequence>MLDGVKRDRLRQKRLDRQVRMLQSCQWRIA</sequence>
<feature type="non-terminal residue" evidence="1">
    <location>
        <position position="30"/>
    </location>
</feature>
<gene>
    <name evidence="1" type="ORF">M8C21_032475</name>
</gene>
<protein>
    <submittedName>
        <fullName evidence="1">Uncharacterized protein</fullName>
    </submittedName>
</protein>
<evidence type="ECO:0000313" key="1">
    <source>
        <dbReference type="EMBL" id="KAI7751145.1"/>
    </source>
</evidence>
<proteinExistence type="predicted"/>
<reference evidence="1" key="1">
    <citation type="submission" date="2022-06" db="EMBL/GenBank/DDBJ databases">
        <title>Uncovering the hologenomic basis of an extraordinary plant invasion.</title>
        <authorList>
            <person name="Bieker V.C."/>
            <person name="Martin M.D."/>
            <person name="Gilbert T."/>
            <person name="Hodgins K."/>
            <person name="Battlay P."/>
            <person name="Petersen B."/>
            <person name="Wilson J."/>
        </authorList>
    </citation>
    <scope>NUCLEOTIDE SEQUENCE</scope>
    <source>
        <strain evidence="1">AA19_3_7</strain>
        <tissue evidence="1">Leaf</tissue>
    </source>
</reference>
<name>A0AAD5D3G3_AMBAR</name>
<dbReference type="EMBL" id="JAMZMK010005964">
    <property type="protein sequence ID" value="KAI7751145.1"/>
    <property type="molecule type" value="Genomic_DNA"/>
</dbReference>
<accession>A0AAD5D3G3</accession>
<comment type="caution">
    <text evidence="1">The sequence shown here is derived from an EMBL/GenBank/DDBJ whole genome shotgun (WGS) entry which is preliminary data.</text>
</comment>
<keyword evidence="2" id="KW-1185">Reference proteome</keyword>